<keyword evidence="7" id="KW-1185">Reference proteome</keyword>
<dbReference type="Pfam" id="PF00563">
    <property type="entry name" value="EAL"/>
    <property type="match status" value="1"/>
</dbReference>
<accession>A0A060UJH3</accession>
<dbReference type="SUPFAM" id="SSF55073">
    <property type="entry name" value="Nucleotide cyclase"/>
    <property type="match status" value="1"/>
</dbReference>
<reference evidence="5" key="1">
    <citation type="submission" date="2014-03" db="EMBL/GenBank/DDBJ databases">
        <authorList>
            <person name="Genoscope - CEA"/>
        </authorList>
    </citation>
    <scope>NUCLEOTIDE SEQUENCE [LARGE SCALE GENOMIC DNA]</scope>
    <source>
        <strain evidence="5">CF27</strain>
    </source>
</reference>
<dbReference type="InterPro" id="IPR052155">
    <property type="entry name" value="Biofilm_reg_signaling"/>
</dbReference>
<sequence length="570" mass="63358">MTRHNPGDIADGIAPAQANASGLDGTSTHEETVIQGRENVVTAREATVYHREDVAQRREEVVSKREEVTLARERSVTTREQDSRTKESLKTATDEHLTLLQKANAHLVIATLEAHELTEQVQAAREQMKYAAYHDGLTGLPNRMLLQDRLDQAIESARRQARPLAVMFLDLDRFKYINDSLGHGVGDQLLQSVAQRLQNSLRHSDTISRQGGDEFVVLLPNVEHAKDAAISAEKILAAQILPHHIGSHKLHISVSIGIGVYPDDGQDAETLIKSADIAMYHAKERGRNKYEFYKHEMNKRVVERQSIEAELRLALERQEFVLYYQPIIHLLTGKIVGVEALIRWQHPERGLLPPEQFVSVAEDCGLILPMGRWVLHEACRQAQAWNQAGLSPVTIAINTSAHELRAKDFIENICETLAETGLPPHLLELEMTETVLMRDTEDTNSVLRALVEMGVKLAIDDFGTGFSSLSYLKQYPTDALKIDQSFVSQMINNKDSAAIVSAVISLGINLRKRTIAEGVETAEQHALLLALHCDEGQGYYFSHPVAAGEFATLLASGITSMSQAPADMNY</sequence>
<dbReference type="InterPro" id="IPR001633">
    <property type="entry name" value="EAL_dom"/>
</dbReference>
<dbReference type="Gene3D" id="3.20.20.450">
    <property type="entry name" value="EAL domain"/>
    <property type="match status" value="1"/>
</dbReference>
<dbReference type="CDD" id="cd01948">
    <property type="entry name" value="EAL"/>
    <property type="match status" value="1"/>
</dbReference>
<dbReference type="Pfam" id="PF00990">
    <property type="entry name" value="GGDEF"/>
    <property type="match status" value="1"/>
</dbReference>
<dbReference type="InterPro" id="IPR035919">
    <property type="entry name" value="EAL_sf"/>
</dbReference>
<evidence type="ECO:0000256" key="2">
    <source>
        <dbReference type="SAM" id="MobiDB-lite"/>
    </source>
</evidence>
<dbReference type="InterPro" id="IPR000160">
    <property type="entry name" value="GGDEF_dom"/>
</dbReference>
<feature type="domain" description="EAL" evidence="3">
    <location>
        <begin position="304"/>
        <end position="558"/>
    </location>
</feature>
<dbReference type="SUPFAM" id="SSF141868">
    <property type="entry name" value="EAL domain-like"/>
    <property type="match status" value="1"/>
</dbReference>
<dbReference type="PANTHER" id="PTHR44757:SF2">
    <property type="entry name" value="BIOFILM ARCHITECTURE MAINTENANCE PROTEIN MBAA"/>
    <property type="match status" value="1"/>
</dbReference>
<evidence type="ECO:0000259" key="4">
    <source>
        <dbReference type="PROSITE" id="PS50887"/>
    </source>
</evidence>
<dbReference type="EMBL" id="CCCS020000003">
    <property type="protein sequence ID" value="CDQ08847.1"/>
    <property type="molecule type" value="Genomic_DNA"/>
</dbReference>
<evidence type="ECO:0000256" key="1">
    <source>
        <dbReference type="ARBA" id="ARBA00051114"/>
    </source>
</evidence>
<dbReference type="NCBIfam" id="TIGR00254">
    <property type="entry name" value="GGDEF"/>
    <property type="match status" value="1"/>
</dbReference>
<organism evidence="5">
    <name type="scientific">Acidithiobacillus ferrivorans</name>
    <dbReference type="NCBI Taxonomy" id="160808"/>
    <lineage>
        <taxon>Bacteria</taxon>
        <taxon>Pseudomonadati</taxon>
        <taxon>Pseudomonadota</taxon>
        <taxon>Acidithiobacillia</taxon>
        <taxon>Acidithiobacillales</taxon>
        <taxon>Acidithiobacillaceae</taxon>
        <taxon>Acidithiobacillus</taxon>
    </lineage>
</organism>
<dbReference type="AlphaFoldDB" id="A0A060UJH3"/>
<dbReference type="SMART" id="SM00052">
    <property type="entry name" value="EAL"/>
    <property type="match status" value="1"/>
</dbReference>
<evidence type="ECO:0000259" key="3">
    <source>
        <dbReference type="PROSITE" id="PS50883"/>
    </source>
</evidence>
<dbReference type="PROSITE" id="PS50883">
    <property type="entry name" value="EAL"/>
    <property type="match status" value="1"/>
</dbReference>
<dbReference type="FunFam" id="3.30.70.270:FF:000001">
    <property type="entry name" value="Diguanylate cyclase domain protein"/>
    <property type="match status" value="1"/>
</dbReference>
<dbReference type="GO" id="GO:0071111">
    <property type="term" value="F:cyclic-guanylate-specific phosphodiesterase activity"/>
    <property type="evidence" value="ECO:0007669"/>
    <property type="project" value="UniProtKB-EC"/>
</dbReference>
<feature type="region of interest" description="Disordered" evidence="2">
    <location>
        <begin position="1"/>
        <end position="28"/>
    </location>
</feature>
<evidence type="ECO:0000313" key="6">
    <source>
        <dbReference type="EMBL" id="SMH64234.1"/>
    </source>
</evidence>
<dbReference type="Proteomes" id="UP000193925">
    <property type="component" value="Chromosome AFERRI"/>
</dbReference>
<evidence type="ECO:0000313" key="7">
    <source>
        <dbReference type="Proteomes" id="UP000193925"/>
    </source>
</evidence>
<protein>
    <submittedName>
        <fullName evidence="5">Diguanylate cyclase/phosphodiesterase</fullName>
    </submittedName>
</protein>
<dbReference type="InterPro" id="IPR029787">
    <property type="entry name" value="Nucleotide_cyclase"/>
</dbReference>
<comment type="catalytic activity">
    <reaction evidence="1">
        <text>3',3'-c-di-GMP + H2O = 5'-phosphoguanylyl(3'-&gt;5')guanosine + H(+)</text>
        <dbReference type="Rhea" id="RHEA:24902"/>
        <dbReference type="ChEBI" id="CHEBI:15377"/>
        <dbReference type="ChEBI" id="CHEBI:15378"/>
        <dbReference type="ChEBI" id="CHEBI:58754"/>
        <dbReference type="ChEBI" id="CHEBI:58805"/>
        <dbReference type="EC" id="3.1.4.52"/>
    </reaction>
    <physiologicalReaction direction="left-to-right" evidence="1">
        <dbReference type="Rhea" id="RHEA:24903"/>
    </physiologicalReaction>
</comment>
<dbReference type="PROSITE" id="PS50887">
    <property type="entry name" value="GGDEF"/>
    <property type="match status" value="1"/>
</dbReference>
<dbReference type="InterPro" id="IPR043128">
    <property type="entry name" value="Rev_trsase/Diguanyl_cyclase"/>
</dbReference>
<dbReference type="RefSeq" id="WP_035191136.1">
    <property type="nucleotide sequence ID" value="NZ_CCCS020000003.1"/>
</dbReference>
<proteinExistence type="predicted"/>
<dbReference type="GO" id="GO:0071732">
    <property type="term" value="P:cellular response to nitric oxide"/>
    <property type="evidence" value="ECO:0007669"/>
    <property type="project" value="UniProtKB-ARBA"/>
</dbReference>
<dbReference type="CDD" id="cd01949">
    <property type="entry name" value="GGDEF"/>
    <property type="match status" value="1"/>
</dbReference>
<dbReference type="EMBL" id="LT841305">
    <property type="protein sequence ID" value="SMH64234.1"/>
    <property type="molecule type" value="Genomic_DNA"/>
</dbReference>
<dbReference type="SMART" id="SM00267">
    <property type="entry name" value="GGDEF"/>
    <property type="match status" value="1"/>
</dbReference>
<dbReference type="Gene3D" id="3.30.70.270">
    <property type="match status" value="1"/>
</dbReference>
<evidence type="ECO:0000313" key="5">
    <source>
        <dbReference type="EMBL" id="CDQ08847.1"/>
    </source>
</evidence>
<dbReference type="PANTHER" id="PTHR44757">
    <property type="entry name" value="DIGUANYLATE CYCLASE DGCP"/>
    <property type="match status" value="1"/>
</dbReference>
<feature type="domain" description="GGDEF" evidence="4">
    <location>
        <begin position="162"/>
        <end position="295"/>
    </location>
</feature>
<reference evidence="6 7" key="3">
    <citation type="submission" date="2017-03" db="EMBL/GenBank/DDBJ databases">
        <authorList>
            <person name="Regsiter A."/>
            <person name="William W."/>
        </authorList>
    </citation>
    <scope>NUCLEOTIDE SEQUENCE [LARGE SCALE GENOMIC DNA]</scope>
    <source>
        <strain evidence="6">PRJEB5721</strain>
    </source>
</reference>
<reference evidence="5" key="2">
    <citation type="submission" date="2014-07" db="EMBL/GenBank/DDBJ databases">
        <title>Initial genome analysis of the psychrotolerant acidophile Acidithiobacillus ferrivorans CF27: insights into iron and sulfur oxidation pathways and into biofilm formation.</title>
        <authorList>
            <person name="Talla E."/>
            <person name="Hedrich S."/>
            <person name="Mangenot S."/>
            <person name="Ji B."/>
            <person name="Johnson D.B."/>
            <person name="Barbe V."/>
            <person name="Bonnefoy V."/>
        </authorList>
    </citation>
    <scope>NUCLEOTIDE SEQUENCE [LARGE SCALE GENOMIC DNA]</scope>
    <source>
        <strain evidence="5">CF27</strain>
    </source>
</reference>
<dbReference type="FunFam" id="3.20.20.450:FF:000001">
    <property type="entry name" value="Cyclic di-GMP phosphodiesterase yahA"/>
    <property type="match status" value="1"/>
</dbReference>
<gene>
    <name evidence="6" type="ORF">AFERRI_10267</name>
    <name evidence="5" type="ORF">AFERRI_110011</name>
</gene>
<name>A0A060UJH3_9PROT</name>